<feature type="domain" description="HTH araC/xylS-type" evidence="5">
    <location>
        <begin position="171"/>
        <end position="268"/>
    </location>
</feature>
<dbReference type="Pfam" id="PF02311">
    <property type="entry name" value="AraC_binding"/>
    <property type="match status" value="1"/>
</dbReference>
<dbReference type="PATRIC" id="fig|745411.4.peg.484"/>
<dbReference type="SUPFAM" id="SSF51215">
    <property type="entry name" value="Regulatory protein AraC"/>
    <property type="match status" value="1"/>
</dbReference>
<dbReference type="RefSeq" id="WP_008482683.1">
    <property type="nucleotide sequence ID" value="NZ_AMRI01000003.1"/>
</dbReference>
<dbReference type="Gene3D" id="1.10.10.60">
    <property type="entry name" value="Homeodomain-like"/>
    <property type="match status" value="1"/>
</dbReference>
<dbReference type="GO" id="GO:0003700">
    <property type="term" value="F:DNA-binding transcription factor activity"/>
    <property type="evidence" value="ECO:0007669"/>
    <property type="project" value="InterPro"/>
</dbReference>
<dbReference type="InterPro" id="IPR037923">
    <property type="entry name" value="HTH-like"/>
</dbReference>
<reference evidence="6 7" key="1">
    <citation type="journal article" date="2012" name="J. Bacteriol.">
        <title>Genome Sequence of Gallaecimonas xiamenensis Type Strain 3-C-1.</title>
        <authorList>
            <person name="Lai Q."/>
            <person name="Wang L."/>
            <person name="Wang W."/>
            <person name="Shao Z."/>
        </authorList>
    </citation>
    <scope>NUCLEOTIDE SEQUENCE [LARGE SCALE GENOMIC DNA]</scope>
    <source>
        <strain evidence="6 7">3-C-1</strain>
    </source>
</reference>
<proteinExistence type="predicted"/>
<evidence type="ECO:0000256" key="1">
    <source>
        <dbReference type="ARBA" id="ARBA00023015"/>
    </source>
</evidence>
<organism evidence="6 7">
    <name type="scientific">Gallaecimonas xiamenensis 3-C-1</name>
    <dbReference type="NCBI Taxonomy" id="745411"/>
    <lineage>
        <taxon>Bacteria</taxon>
        <taxon>Pseudomonadati</taxon>
        <taxon>Pseudomonadota</taxon>
        <taxon>Gammaproteobacteria</taxon>
        <taxon>Enterobacterales</taxon>
        <taxon>Gallaecimonadaceae</taxon>
        <taxon>Gallaecimonas</taxon>
    </lineage>
</organism>
<sequence length="271" mass="31170">MQRHIEHHLLPDWPGLELVRAHYQGFVFDRHVHLDYHIGLVDQGAQAFMHKGHRHILTPGSLSTFNPDEVHDGEGAENRDYQVRLIRLPLSAMARVSAMMGGRDLRFFKGPVVQDQALYQGLLTLHRQSEQAEPLAAQSLLLFVMEHLLRHHGEPVKPLAGARGLSPFQLKDLRDYLMTSLDAKHSLVALAERYQLNQYQFLRQFRAAMGITPHAYLTALRVERARDGLKAGLRVKDVAANLGFFDQSHLVRAFRRHYNLTPQQYQQQTRR</sequence>
<dbReference type="Proteomes" id="UP000006755">
    <property type="component" value="Unassembled WGS sequence"/>
</dbReference>
<dbReference type="InterPro" id="IPR050204">
    <property type="entry name" value="AraC_XylS_family_regulators"/>
</dbReference>
<dbReference type="InterPro" id="IPR018060">
    <property type="entry name" value="HTH_AraC"/>
</dbReference>
<name>K2JP40_9GAMM</name>
<accession>K2JP40</accession>
<dbReference type="PROSITE" id="PS00041">
    <property type="entry name" value="HTH_ARAC_FAMILY_1"/>
    <property type="match status" value="1"/>
</dbReference>
<dbReference type="PANTHER" id="PTHR46796">
    <property type="entry name" value="HTH-TYPE TRANSCRIPTIONAL ACTIVATOR RHAS-RELATED"/>
    <property type="match status" value="1"/>
</dbReference>
<keyword evidence="4" id="KW-0804">Transcription</keyword>
<dbReference type="PROSITE" id="PS01124">
    <property type="entry name" value="HTH_ARAC_FAMILY_2"/>
    <property type="match status" value="1"/>
</dbReference>
<keyword evidence="2" id="KW-0238">DNA-binding</keyword>
<dbReference type="eggNOG" id="COG2207">
    <property type="taxonomic scope" value="Bacteria"/>
</dbReference>
<evidence type="ECO:0000313" key="6">
    <source>
        <dbReference type="EMBL" id="EKE77033.1"/>
    </source>
</evidence>
<keyword evidence="1" id="KW-0805">Transcription regulation</keyword>
<gene>
    <name evidence="6" type="ORF">B3C1_02470</name>
</gene>
<evidence type="ECO:0000256" key="2">
    <source>
        <dbReference type="ARBA" id="ARBA00023125"/>
    </source>
</evidence>
<evidence type="ECO:0000313" key="7">
    <source>
        <dbReference type="Proteomes" id="UP000006755"/>
    </source>
</evidence>
<keyword evidence="7" id="KW-1185">Reference proteome</keyword>
<evidence type="ECO:0000256" key="4">
    <source>
        <dbReference type="ARBA" id="ARBA00023163"/>
    </source>
</evidence>
<dbReference type="SUPFAM" id="SSF46689">
    <property type="entry name" value="Homeodomain-like"/>
    <property type="match status" value="2"/>
</dbReference>
<dbReference type="GO" id="GO:0043565">
    <property type="term" value="F:sequence-specific DNA binding"/>
    <property type="evidence" value="ECO:0007669"/>
    <property type="project" value="InterPro"/>
</dbReference>
<keyword evidence="3" id="KW-0010">Activator</keyword>
<comment type="caution">
    <text evidence="6">The sequence shown here is derived from an EMBL/GenBank/DDBJ whole genome shotgun (WGS) entry which is preliminary data.</text>
</comment>
<protein>
    <submittedName>
        <fullName evidence="6">AraC family transcriptional regulator</fullName>
    </submittedName>
</protein>
<dbReference type="InterPro" id="IPR009057">
    <property type="entry name" value="Homeodomain-like_sf"/>
</dbReference>
<evidence type="ECO:0000259" key="5">
    <source>
        <dbReference type="PROSITE" id="PS01124"/>
    </source>
</evidence>
<dbReference type="STRING" id="745411.B3C1_02470"/>
<dbReference type="EMBL" id="AMRI01000003">
    <property type="protein sequence ID" value="EKE77033.1"/>
    <property type="molecule type" value="Genomic_DNA"/>
</dbReference>
<evidence type="ECO:0000256" key="3">
    <source>
        <dbReference type="ARBA" id="ARBA00023159"/>
    </source>
</evidence>
<dbReference type="OrthoDB" id="9809338at2"/>
<dbReference type="InterPro" id="IPR003313">
    <property type="entry name" value="AraC-bd"/>
</dbReference>
<dbReference type="Pfam" id="PF12833">
    <property type="entry name" value="HTH_18"/>
    <property type="match status" value="1"/>
</dbReference>
<dbReference type="SMART" id="SM00342">
    <property type="entry name" value="HTH_ARAC"/>
    <property type="match status" value="1"/>
</dbReference>
<dbReference type="PANTHER" id="PTHR46796:SF11">
    <property type="entry name" value="TRANSCRIPTIONAL REGULATOR-RELATED"/>
    <property type="match status" value="1"/>
</dbReference>
<dbReference type="InterPro" id="IPR018062">
    <property type="entry name" value="HTH_AraC-typ_CS"/>
</dbReference>
<dbReference type="AlphaFoldDB" id="K2JP40"/>